<evidence type="ECO:0000313" key="3">
    <source>
        <dbReference type="EMBL" id="GAN81732.1"/>
    </source>
</evidence>
<feature type="domain" description="Glycosyltransferase 2-like" evidence="2">
    <location>
        <begin position="271"/>
        <end position="379"/>
    </location>
</feature>
<feature type="region of interest" description="Disordered" evidence="1">
    <location>
        <begin position="1"/>
        <end position="32"/>
    </location>
</feature>
<dbReference type="EMBL" id="BANC01000112">
    <property type="protein sequence ID" value="GAN81732.1"/>
    <property type="molecule type" value="Genomic_DNA"/>
</dbReference>
<comment type="caution">
    <text evidence="3">The sequence shown here is derived from an EMBL/GenBank/DDBJ whole genome shotgun (WGS) entry which is preliminary data.</text>
</comment>
<evidence type="ECO:0000259" key="2">
    <source>
        <dbReference type="Pfam" id="PF00535"/>
    </source>
</evidence>
<organism evidence="3 4">
    <name type="scientific">Acidocella aminolytica 101 = DSM 11237</name>
    <dbReference type="NCBI Taxonomy" id="1120923"/>
    <lineage>
        <taxon>Bacteria</taxon>
        <taxon>Pseudomonadati</taxon>
        <taxon>Pseudomonadota</taxon>
        <taxon>Alphaproteobacteria</taxon>
        <taxon>Acetobacterales</taxon>
        <taxon>Acidocellaceae</taxon>
        <taxon>Acidocella</taxon>
    </lineage>
</organism>
<keyword evidence="4" id="KW-1185">Reference proteome</keyword>
<dbReference type="InterPro" id="IPR029044">
    <property type="entry name" value="Nucleotide-diphossugar_trans"/>
</dbReference>
<dbReference type="PANTHER" id="PTHR43179">
    <property type="entry name" value="RHAMNOSYLTRANSFERASE WBBL"/>
    <property type="match status" value="1"/>
</dbReference>
<protein>
    <submittedName>
        <fullName evidence="3">Bifunctional glycosyltransferase/forming alpha-glycosyland beta-glycosyl linkages protein</fullName>
    </submittedName>
</protein>
<dbReference type="STRING" id="1120923.SAMN02746095_03257"/>
<dbReference type="Pfam" id="PF00535">
    <property type="entry name" value="Glycos_transf_2"/>
    <property type="match status" value="1"/>
</dbReference>
<accession>A0A0D6PJ87</accession>
<dbReference type="GO" id="GO:0016740">
    <property type="term" value="F:transferase activity"/>
    <property type="evidence" value="ECO:0007669"/>
    <property type="project" value="UniProtKB-KW"/>
</dbReference>
<name>A0A0D6PJ87_9PROT</name>
<dbReference type="SUPFAM" id="SSF53448">
    <property type="entry name" value="Nucleotide-diphospho-sugar transferases"/>
    <property type="match status" value="1"/>
</dbReference>
<dbReference type="Proteomes" id="UP000032668">
    <property type="component" value="Unassembled WGS sequence"/>
</dbReference>
<keyword evidence="3" id="KW-0808">Transferase</keyword>
<dbReference type="Gene3D" id="3.90.550.10">
    <property type="entry name" value="Spore Coat Polysaccharide Biosynthesis Protein SpsA, Chain A"/>
    <property type="match status" value="1"/>
</dbReference>
<reference evidence="3 4" key="1">
    <citation type="submission" date="2012-11" db="EMBL/GenBank/DDBJ databases">
        <title>Whole genome sequence of Acidocella aminolytica 101 = DSM 11237.</title>
        <authorList>
            <person name="Azuma Y."/>
            <person name="Higashiura N."/>
            <person name="Hirakawa H."/>
            <person name="Matsushita K."/>
        </authorList>
    </citation>
    <scope>NUCLEOTIDE SEQUENCE [LARGE SCALE GENOMIC DNA]</scope>
    <source>
        <strain evidence="4">101 / DSM 11237</strain>
    </source>
</reference>
<proteinExistence type="predicted"/>
<evidence type="ECO:0000313" key="4">
    <source>
        <dbReference type="Proteomes" id="UP000032668"/>
    </source>
</evidence>
<evidence type="ECO:0000256" key="1">
    <source>
        <dbReference type="SAM" id="MobiDB-lite"/>
    </source>
</evidence>
<dbReference type="InterPro" id="IPR001173">
    <property type="entry name" value="Glyco_trans_2-like"/>
</dbReference>
<dbReference type="PANTHER" id="PTHR43179:SF7">
    <property type="entry name" value="RHAMNOSYLTRANSFERASE WBBL"/>
    <property type="match status" value="1"/>
</dbReference>
<dbReference type="AlphaFoldDB" id="A0A0D6PJ87"/>
<gene>
    <name evidence="3" type="ORF">Aam_114_019</name>
</gene>
<sequence length="553" mass="60644">MNEASGRGKSMKQRAAGKANKAAMQPAPEQGFDEQTYLRLNPDVLMAVAEGKFQSGREHYEHYGRAEGRLATTPGGLPRDRIIITARPGQTQEVPRAPHAAVDYVYLSSAGGLYVSGWVDDSLDRLETVELYVAGWSVAFSAAGLVRVMRPDADEVAKLRGTHATGFWGFIYAAQRLPLGKCNAVLRLKSGVELAFIATIAPMDDMALRDLMLKGITTAPYLGPRYFAASAALGEMIGEQLADFNRMLTRRAVSAPYVERFHQPGRTPKASIIVCLYGKPDYLPLQIALFARQAGMEAYEFIYVSNSPEMAEAMQRCARIAHLTYGLDITLILLSTNAGFAAANNLAATHARTGRLLFVNPDVFPKEEEFARRHLALLQDWPTVRTDLFGAALYYDDGTLMHGGMYLEADTLPGFALGRKQDSTILRVEHYGKGAPGEEPDLLRCRPVPAVTGAFISTERGWFETLDGFSEDYIFGHYEDADLCLRALEAGRPAWMTDLRLYHLEGKGGVHLALHEGAATVNRVLFTNSWLELAEGGLLGVAPEHPALRETAS</sequence>